<reference evidence="2 3" key="1">
    <citation type="submission" date="2023-04" db="EMBL/GenBank/DDBJ databases">
        <title>A novel bacteria isolated from coastal sediment.</title>
        <authorList>
            <person name="Liu X.-J."/>
            <person name="Du Z.-J."/>
        </authorList>
    </citation>
    <scope>NUCLEOTIDE SEQUENCE [LARGE SCALE GENOMIC DNA]</scope>
    <source>
        <strain evidence="2 3">SDUM461003</strain>
    </source>
</reference>
<evidence type="ECO:0000313" key="2">
    <source>
        <dbReference type="EMBL" id="MDQ8208644.1"/>
    </source>
</evidence>
<dbReference type="PANTHER" id="PTHR40455">
    <property type="entry name" value="ANTITOXIN HIGA"/>
    <property type="match status" value="1"/>
</dbReference>
<name>A0ABU1AZE9_9BACT</name>
<dbReference type="InterPro" id="IPR010982">
    <property type="entry name" value="Lambda_DNA-bd_dom_sf"/>
</dbReference>
<dbReference type="RefSeq" id="WP_308951272.1">
    <property type="nucleotide sequence ID" value="NZ_JARXHW010000036.1"/>
</dbReference>
<evidence type="ECO:0000259" key="1">
    <source>
        <dbReference type="PROSITE" id="PS50943"/>
    </source>
</evidence>
<dbReference type="CDD" id="cd00093">
    <property type="entry name" value="HTH_XRE"/>
    <property type="match status" value="1"/>
</dbReference>
<protein>
    <recommendedName>
        <fullName evidence="1">HTH cro/C1-type domain-containing protein</fullName>
    </recommendedName>
</protein>
<dbReference type="SUPFAM" id="SSF47413">
    <property type="entry name" value="lambda repressor-like DNA-binding domains"/>
    <property type="match status" value="1"/>
</dbReference>
<dbReference type="PROSITE" id="PS50943">
    <property type="entry name" value="HTH_CROC1"/>
    <property type="match status" value="1"/>
</dbReference>
<evidence type="ECO:0000313" key="3">
    <source>
        <dbReference type="Proteomes" id="UP001225316"/>
    </source>
</evidence>
<organism evidence="2 3">
    <name type="scientific">Thalassobacterium maritimum</name>
    <dbReference type="NCBI Taxonomy" id="3041265"/>
    <lineage>
        <taxon>Bacteria</taxon>
        <taxon>Pseudomonadati</taxon>
        <taxon>Verrucomicrobiota</taxon>
        <taxon>Opitutia</taxon>
        <taxon>Puniceicoccales</taxon>
        <taxon>Coraliomargaritaceae</taxon>
        <taxon>Thalassobacterium</taxon>
    </lineage>
</organism>
<dbReference type="InterPro" id="IPR001387">
    <property type="entry name" value="Cro/C1-type_HTH"/>
</dbReference>
<dbReference type="PANTHER" id="PTHR40455:SF1">
    <property type="entry name" value="ANTITOXIN HIGA"/>
    <property type="match status" value="1"/>
</dbReference>
<dbReference type="Proteomes" id="UP001225316">
    <property type="component" value="Unassembled WGS sequence"/>
</dbReference>
<keyword evidence="3" id="KW-1185">Reference proteome</keyword>
<dbReference type="Gene3D" id="1.10.260.40">
    <property type="entry name" value="lambda repressor-like DNA-binding domains"/>
    <property type="match status" value="1"/>
</dbReference>
<feature type="domain" description="HTH cro/C1-type" evidence="1">
    <location>
        <begin position="85"/>
        <end position="139"/>
    </location>
</feature>
<dbReference type="SMART" id="SM00530">
    <property type="entry name" value="HTH_XRE"/>
    <property type="match status" value="1"/>
</dbReference>
<comment type="caution">
    <text evidence="2">The sequence shown here is derived from an EMBL/GenBank/DDBJ whole genome shotgun (WGS) entry which is preliminary data.</text>
</comment>
<accession>A0ABU1AZE9</accession>
<dbReference type="InterPro" id="IPR039060">
    <property type="entry name" value="Antitox_HigA"/>
</dbReference>
<dbReference type="Pfam" id="PF01381">
    <property type="entry name" value="HTH_3"/>
    <property type="match status" value="1"/>
</dbReference>
<proteinExistence type="predicted"/>
<dbReference type="EMBL" id="JARXHW010000036">
    <property type="protein sequence ID" value="MDQ8208644.1"/>
    <property type="molecule type" value="Genomic_DNA"/>
</dbReference>
<sequence>MITLSPQNTELPETYNELITAFMPRPIHDQVGHENALAVIDRLSGLALNDEQEEYLDLLSTLVEAYENDLLKETLTSLPKGLPMLRYLCQENSINGVELGRILGVGRAQASLLLKGKRQLTVAHLQKLSAHFKLSADLFM</sequence>
<gene>
    <name evidence="2" type="ORF">QEH52_14050</name>
</gene>